<protein>
    <submittedName>
        <fullName evidence="2">Class I SAM-dependent methyltransferase</fullName>
    </submittedName>
</protein>
<accession>A0ABW5LV11</accession>
<proteinExistence type="predicted"/>
<evidence type="ECO:0000259" key="1">
    <source>
        <dbReference type="Pfam" id="PF13649"/>
    </source>
</evidence>
<evidence type="ECO:0000313" key="3">
    <source>
        <dbReference type="Proteomes" id="UP001597508"/>
    </source>
</evidence>
<sequence>MDLENIRGYYKDKIKAHGTGAEGMDWKNKDSQYLRFEMLAKYIDFKDSPSILDVGCGSSEFLNFCHSNKLSCQYQGVDVVEEMVNESNTRFGEGTAILGDISNLEEGQQFDYAIVSGTFNLKLEQTEEAWKDFFYGNLIKMFERSKKGIVFNCMTEHVDWTYDRLFYPSLSDLTSFIVKNLSRDFVIDHSYDLYEMTVYVSK</sequence>
<evidence type="ECO:0000313" key="2">
    <source>
        <dbReference type="EMBL" id="MFD2567794.1"/>
    </source>
</evidence>
<keyword evidence="2" id="KW-0808">Transferase</keyword>
<dbReference type="InterPro" id="IPR029063">
    <property type="entry name" value="SAM-dependent_MTases_sf"/>
</dbReference>
<dbReference type="GO" id="GO:0032259">
    <property type="term" value="P:methylation"/>
    <property type="evidence" value="ECO:0007669"/>
    <property type="project" value="UniProtKB-KW"/>
</dbReference>
<comment type="caution">
    <text evidence="2">The sequence shown here is derived from an EMBL/GenBank/DDBJ whole genome shotgun (WGS) entry which is preliminary data.</text>
</comment>
<dbReference type="Proteomes" id="UP001597508">
    <property type="component" value="Unassembled WGS sequence"/>
</dbReference>
<keyword evidence="2" id="KW-0489">Methyltransferase</keyword>
<gene>
    <name evidence="2" type="ORF">ACFSRZ_10450</name>
</gene>
<dbReference type="CDD" id="cd02440">
    <property type="entry name" value="AdoMet_MTases"/>
    <property type="match status" value="1"/>
</dbReference>
<dbReference type="Pfam" id="PF13649">
    <property type="entry name" value="Methyltransf_25"/>
    <property type="match status" value="1"/>
</dbReference>
<dbReference type="GO" id="GO:0008168">
    <property type="term" value="F:methyltransferase activity"/>
    <property type="evidence" value="ECO:0007669"/>
    <property type="project" value="UniProtKB-KW"/>
</dbReference>
<reference evidence="3" key="1">
    <citation type="journal article" date="2019" name="Int. J. Syst. Evol. Microbiol.">
        <title>The Global Catalogue of Microorganisms (GCM) 10K type strain sequencing project: providing services to taxonomists for standard genome sequencing and annotation.</title>
        <authorList>
            <consortium name="The Broad Institute Genomics Platform"/>
            <consortium name="The Broad Institute Genome Sequencing Center for Infectious Disease"/>
            <person name="Wu L."/>
            <person name="Ma J."/>
        </authorList>
    </citation>
    <scope>NUCLEOTIDE SEQUENCE [LARGE SCALE GENOMIC DNA]</scope>
    <source>
        <strain evidence="3">KCTC 52127</strain>
    </source>
</reference>
<organism evidence="2 3">
    <name type="scientific">Pseudotenacibaculum haliotis</name>
    <dbReference type="NCBI Taxonomy" id="1862138"/>
    <lineage>
        <taxon>Bacteria</taxon>
        <taxon>Pseudomonadati</taxon>
        <taxon>Bacteroidota</taxon>
        <taxon>Flavobacteriia</taxon>
        <taxon>Flavobacteriales</taxon>
        <taxon>Flavobacteriaceae</taxon>
        <taxon>Pseudotenacibaculum</taxon>
    </lineage>
</organism>
<dbReference type="SUPFAM" id="SSF53335">
    <property type="entry name" value="S-adenosyl-L-methionine-dependent methyltransferases"/>
    <property type="match status" value="1"/>
</dbReference>
<keyword evidence="3" id="KW-1185">Reference proteome</keyword>
<dbReference type="InterPro" id="IPR041698">
    <property type="entry name" value="Methyltransf_25"/>
</dbReference>
<feature type="domain" description="Methyltransferase" evidence="1">
    <location>
        <begin position="51"/>
        <end position="130"/>
    </location>
</feature>
<dbReference type="RefSeq" id="WP_379666500.1">
    <property type="nucleotide sequence ID" value="NZ_JBHULH010000004.1"/>
</dbReference>
<name>A0ABW5LV11_9FLAO</name>
<dbReference type="EMBL" id="JBHULH010000004">
    <property type="protein sequence ID" value="MFD2567794.1"/>
    <property type="molecule type" value="Genomic_DNA"/>
</dbReference>
<dbReference type="Gene3D" id="3.40.50.150">
    <property type="entry name" value="Vaccinia Virus protein VP39"/>
    <property type="match status" value="1"/>
</dbReference>